<protein>
    <submittedName>
        <fullName evidence="2">Transporter</fullName>
    </submittedName>
</protein>
<organism evidence="2 3">
    <name type="scientific">Methylopila musalis</name>
    <dbReference type="NCBI Taxonomy" id="1134781"/>
    <lineage>
        <taxon>Bacteria</taxon>
        <taxon>Pseudomonadati</taxon>
        <taxon>Pseudomonadota</taxon>
        <taxon>Alphaproteobacteria</taxon>
        <taxon>Hyphomicrobiales</taxon>
        <taxon>Methylopilaceae</taxon>
        <taxon>Methylopila</taxon>
    </lineage>
</organism>
<proteinExistence type="predicted"/>
<feature type="chain" id="PRO_5046675913" evidence="1">
    <location>
        <begin position="28"/>
        <end position="283"/>
    </location>
</feature>
<evidence type="ECO:0000313" key="3">
    <source>
        <dbReference type="Proteomes" id="UP001597171"/>
    </source>
</evidence>
<keyword evidence="1" id="KW-0732">Signal</keyword>
<dbReference type="Proteomes" id="UP001597171">
    <property type="component" value="Unassembled WGS sequence"/>
</dbReference>
<comment type="caution">
    <text evidence="2">The sequence shown here is derived from an EMBL/GenBank/DDBJ whole genome shotgun (WGS) entry which is preliminary data.</text>
</comment>
<evidence type="ECO:0000256" key="1">
    <source>
        <dbReference type="SAM" id="SignalP"/>
    </source>
</evidence>
<gene>
    <name evidence="2" type="ORF">ACFQ4O_08540</name>
</gene>
<dbReference type="EMBL" id="JBHTMX010000057">
    <property type="protein sequence ID" value="MFD1332044.1"/>
    <property type="molecule type" value="Genomic_DNA"/>
</dbReference>
<feature type="signal peptide" evidence="1">
    <location>
        <begin position="1"/>
        <end position="27"/>
    </location>
</feature>
<dbReference type="RefSeq" id="WP_378775277.1">
    <property type="nucleotide sequence ID" value="NZ_JBHTMX010000057.1"/>
</dbReference>
<keyword evidence="3" id="KW-1185">Reference proteome</keyword>
<name>A0ABW3Z791_9HYPH</name>
<sequence length="283" mass="30227">MTICMTMKCAAAAAAAGLALAATPAGAAGTSAPGYTTGIPVWAVAPEGLYYLNQTYSGFREVGGVDIRSNYNTFFFFWQTGAKFLGADIGGIAAPTIADISIEGAGSEFGLFNTYFAAQLSWDLGNDLYVGYRLGGYIPQGDTLSLDYGTIEHRVGASYLGDGWNLTGNFMFGTPVGDDRDDFAPNYVIADLTATKKFGKFEIGPVAHFSADVSKPVSWYGKQSQFAIGGLVGYDFGGANLNVKLTRDVYSKNRGFKDTILWTNLSFPLWTPAKAEAPLVVKY</sequence>
<evidence type="ECO:0000313" key="2">
    <source>
        <dbReference type="EMBL" id="MFD1332044.1"/>
    </source>
</evidence>
<accession>A0ABW3Z791</accession>
<reference evidence="3" key="1">
    <citation type="journal article" date="2019" name="Int. J. Syst. Evol. Microbiol.">
        <title>The Global Catalogue of Microorganisms (GCM) 10K type strain sequencing project: providing services to taxonomists for standard genome sequencing and annotation.</title>
        <authorList>
            <consortium name="The Broad Institute Genomics Platform"/>
            <consortium name="The Broad Institute Genome Sequencing Center for Infectious Disease"/>
            <person name="Wu L."/>
            <person name="Ma J."/>
        </authorList>
    </citation>
    <scope>NUCLEOTIDE SEQUENCE [LARGE SCALE GENOMIC DNA]</scope>
    <source>
        <strain evidence="3">CCUG 61696</strain>
    </source>
</reference>